<reference evidence="2" key="1">
    <citation type="submission" date="2013-03" db="EMBL/GenBank/DDBJ databases">
        <authorList>
            <person name="Aslett M."/>
        </authorList>
    </citation>
    <scope>NUCLEOTIDE SEQUENCE [LARGE SCALE GENOMIC DNA]</scope>
    <source>
        <strain evidence="2">ISE/inbred ISE</strain>
    </source>
</reference>
<keyword evidence="1" id="KW-0812">Transmembrane</keyword>
<organism evidence="2">
    <name type="scientific">Haemonchus contortus</name>
    <name type="common">Barber pole worm</name>
    <dbReference type="NCBI Taxonomy" id="6289"/>
    <lineage>
        <taxon>Eukaryota</taxon>
        <taxon>Metazoa</taxon>
        <taxon>Ecdysozoa</taxon>
        <taxon>Nematoda</taxon>
        <taxon>Chromadorea</taxon>
        <taxon>Rhabditida</taxon>
        <taxon>Rhabditina</taxon>
        <taxon>Rhabditomorpha</taxon>
        <taxon>Strongyloidea</taxon>
        <taxon>Trichostrongylidae</taxon>
        <taxon>Haemonchus</taxon>
    </lineage>
</organism>
<evidence type="ECO:0000313" key="2">
    <source>
        <dbReference type="EMBL" id="CDL93802.1"/>
    </source>
</evidence>
<name>W6NNC3_HAECO</name>
<dbReference type="EMBL" id="CAVP010052557">
    <property type="protein sequence ID" value="CDL93802.1"/>
    <property type="molecule type" value="Genomic_DNA"/>
</dbReference>
<feature type="transmembrane region" description="Helical" evidence="1">
    <location>
        <begin position="56"/>
        <end position="74"/>
    </location>
</feature>
<gene>
    <name evidence="2" type="ORF">HCOI_00239300</name>
</gene>
<proteinExistence type="predicted"/>
<evidence type="ECO:0000256" key="1">
    <source>
        <dbReference type="SAM" id="Phobius"/>
    </source>
</evidence>
<keyword evidence="1" id="KW-0472">Membrane</keyword>
<dbReference type="AlphaFoldDB" id="W6NNC3"/>
<accession>W6NNC3</accession>
<comment type="caution">
    <text evidence="2">The sequence shown here is derived from an EMBL/GenBank/DDBJ whole genome shotgun (WGS) entry which is preliminary data.</text>
</comment>
<protein>
    <submittedName>
        <fullName evidence="2">Uncharacterized protein</fullName>
    </submittedName>
</protein>
<sequence length="98" mass="11353">MKENRQEHYKAHVRPFSPFTALLYLPVSNRLLWPCHGEDDFPCLQLPARTMLQQQMVYLLLLVIIYMMILTHITEAACCMGMGMPFGFGRPFGFGWGK</sequence>
<keyword evidence="1" id="KW-1133">Transmembrane helix</keyword>
<reference evidence="2" key="2">
    <citation type="submission" date="2013-05" db="EMBL/GenBank/DDBJ databases">
        <title>The genome and transcriptome of Haemonchus contortus: a key model parasite for drug and vaccine discovery.</title>
        <authorList>
            <person name="Laing R."/>
            <person name="Kikuchi T."/>
            <person name="Martinelli A."/>
            <person name="Tsai I.J."/>
            <person name="Beech R.N."/>
            <person name="Redman E."/>
            <person name="Holroyd N."/>
            <person name="Bartley D.J."/>
            <person name="Beasley H."/>
            <person name="Britton C."/>
            <person name="Curran D."/>
            <person name="Devaney E."/>
            <person name="Gilabert A."/>
            <person name="Jackson F."/>
            <person name="Hunt M."/>
            <person name="Johnston S."/>
            <person name="Kryukov I."/>
            <person name="Li K."/>
            <person name="Morrison A.A."/>
            <person name="Reid A.J."/>
            <person name="Sargison N."/>
            <person name="Saunders G."/>
            <person name="Wasmuth J.D."/>
            <person name="Wolstenholme A."/>
            <person name="Berriman M."/>
            <person name="Gilleard J.S."/>
            <person name="Cotton J.A."/>
        </authorList>
    </citation>
    <scope>NUCLEOTIDE SEQUENCE [LARGE SCALE GENOMIC DNA]</scope>
    <source>
        <strain evidence="2">ISE/inbred ISE</strain>
    </source>
</reference>